<gene>
    <name evidence="1" type="ordered locus">Psyr_2824</name>
</gene>
<protein>
    <recommendedName>
        <fullName evidence="3">DUF2971 domain-containing protein</fullName>
    </recommendedName>
</protein>
<dbReference type="HOGENOM" id="CLU_050666_2_1_6"/>
<dbReference type="KEGG" id="psb:Psyr_2824"/>
<proteinExistence type="predicted"/>
<sequence length="260" mass="30369">MSGKYLYKYVAFDEELNVLKILTENKIKFSAPSAFNDPFDCNPCYVTNRDPIKSRPDLFRFADGSGSPADKIKRKQEGLNRIESAFKDGTFQAKSMRNVGVLSLSRSPWHVLMWAHYAKHHTGFVVEFFQQDWLPRDKSSRDDSHLVSFPVRYSTERPTVNMWSDRMEDEVEKIFMAKSTEWSYEEEERVIDFVNGASAQEFEPRILKSVIAGVNISDAHLKLLKNAVKAFNKKWNARVELYKAKMHDRHYRLVIPDFKR</sequence>
<dbReference type="STRING" id="205918.Psyr_2824"/>
<dbReference type="AlphaFoldDB" id="Q4ZSK9"/>
<accession>Q4ZSK9</accession>
<dbReference type="Proteomes" id="UP000000426">
    <property type="component" value="Chromosome"/>
</dbReference>
<dbReference type="RefSeq" id="WP_011268011.1">
    <property type="nucleotide sequence ID" value="NC_007005.1"/>
</dbReference>
<organism evidence="1 2">
    <name type="scientific">Pseudomonas syringae pv. syringae (strain B728a)</name>
    <dbReference type="NCBI Taxonomy" id="205918"/>
    <lineage>
        <taxon>Bacteria</taxon>
        <taxon>Pseudomonadati</taxon>
        <taxon>Pseudomonadota</taxon>
        <taxon>Gammaproteobacteria</taxon>
        <taxon>Pseudomonadales</taxon>
        <taxon>Pseudomonadaceae</taxon>
        <taxon>Pseudomonas</taxon>
        <taxon>Pseudomonas syringae</taxon>
    </lineage>
</organism>
<dbReference type="Pfam" id="PF11185">
    <property type="entry name" value="DUF2971"/>
    <property type="match status" value="1"/>
</dbReference>
<dbReference type="OrthoDB" id="4119964at2"/>
<reference evidence="1 2" key="1">
    <citation type="journal article" date="2005" name="Proc. Natl. Acad. Sci. U.S.A.">
        <title>Comparison of the complete genome sequences of Pseudomonas syringae pv. syringae B728a and pv. tomato DC3000.</title>
        <authorList>
            <person name="Feil H."/>
            <person name="Feil W.S."/>
            <person name="Chain P."/>
            <person name="Larimer F."/>
            <person name="Dibartolo G."/>
            <person name="Copeland A."/>
            <person name="Lykidis A."/>
            <person name="Trong S."/>
            <person name="Nolan M."/>
            <person name="Goltsman E."/>
            <person name="Thiel J."/>
            <person name="Malfatti S."/>
            <person name="Loper J.E."/>
            <person name="Lapidus A."/>
            <person name="Detter J.C."/>
            <person name="Land M."/>
            <person name="Richardson P.M."/>
            <person name="Kyrpides N.C."/>
            <person name="Ivanova N."/>
            <person name="Lindow S.E."/>
        </authorList>
    </citation>
    <scope>NUCLEOTIDE SEQUENCE [LARGE SCALE GENOMIC DNA]</scope>
    <source>
        <strain evidence="1 2">B728a</strain>
    </source>
</reference>
<evidence type="ECO:0000313" key="2">
    <source>
        <dbReference type="Proteomes" id="UP000000426"/>
    </source>
</evidence>
<name>Q4ZSK9_PSEU2</name>
<evidence type="ECO:0000313" key="1">
    <source>
        <dbReference type="EMBL" id="AAY37863.1"/>
    </source>
</evidence>
<evidence type="ECO:0008006" key="3">
    <source>
        <dbReference type="Google" id="ProtNLM"/>
    </source>
</evidence>
<dbReference type="eggNOG" id="ENOG5032XU7">
    <property type="taxonomic scope" value="Bacteria"/>
</dbReference>
<dbReference type="InterPro" id="IPR021352">
    <property type="entry name" value="DUF2971"/>
</dbReference>
<dbReference type="EMBL" id="CP000075">
    <property type="protein sequence ID" value="AAY37863.1"/>
    <property type="molecule type" value="Genomic_DNA"/>
</dbReference>